<dbReference type="HAMAP" id="MF_00115">
    <property type="entry name" value="MscL"/>
    <property type="match status" value="1"/>
</dbReference>
<comment type="function">
    <text evidence="10">Channel that opens in response to stretch forces in the membrane lipid bilayer. May participate in the regulation of osmotic pressure changes within the cell.</text>
</comment>
<proteinExistence type="inferred from homology"/>
<evidence type="ECO:0000256" key="3">
    <source>
        <dbReference type="ARBA" id="ARBA00022448"/>
    </source>
</evidence>
<keyword evidence="6 10" id="KW-1133">Transmembrane helix</keyword>
<feature type="transmembrane region" description="Helical" evidence="10">
    <location>
        <begin position="107"/>
        <end position="131"/>
    </location>
</feature>
<comment type="similarity">
    <text evidence="2 10">Belongs to the MscL family.</text>
</comment>
<dbReference type="GO" id="GO:0005886">
    <property type="term" value="C:plasma membrane"/>
    <property type="evidence" value="ECO:0007669"/>
    <property type="project" value="UniProtKB-SubCell"/>
</dbReference>
<name>A0A518EM78_9BACT</name>
<dbReference type="Proteomes" id="UP000320390">
    <property type="component" value="Chromosome"/>
</dbReference>
<dbReference type="SUPFAM" id="SSF81330">
    <property type="entry name" value="Gated mechanosensitive channel"/>
    <property type="match status" value="1"/>
</dbReference>
<dbReference type="AlphaFoldDB" id="A0A518EM78"/>
<keyword evidence="5 10" id="KW-0812">Transmembrane</keyword>
<protein>
    <recommendedName>
        <fullName evidence="10">Large-conductance mechanosensitive channel</fullName>
    </recommendedName>
</protein>
<evidence type="ECO:0000256" key="2">
    <source>
        <dbReference type="ARBA" id="ARBA00007254"/>
    </source>
</evidence>
<keyword evidence="3 10" id="KW-0813">Transport</keyword>
<evidence type="ECO:0000256" key="1">
    <source>
        <dbReference type="ARBA" id="ARBA00004651"/>
    </source>
</evidence>
<comment type="subcellular location">
    <subcellularLocation>
        <location evidence="1 10">Cell membrane</location>
        <topology evidence="1 10">Multi-pass membrane protein</topology>
    </subcellularLocation>
</comment>
<keyword evidence="9 10" id="KW-0407">Ion channel</keyword>
<dbReference type="Pfam" id="PF01741">
    <property type="entry name" value="MscL"/>
    <property type="match status" value="1"/>
</dbReference>
<evidence type="ECO:0000256" key="8">
    <source>
        <dbReference type="ARBA" id="ARBA00023136"/>
    </source>
</evidence>
<evidence type="ECO:0000256" key="6">
    <source>
        <dbReference type="ARBA" id="ARBA00022989"/>
    </source>
</evidence>
<evidence type="ECO:0000313" key="12">
    <source>
        <dbReference type="Proteomes" id="UP000320390"/>
    </source>
</evidence>
<dbReference type="PANTHER" id="PTHR30266">
    <property type="entry name" value="MECHANOSENSITIVE CHANNEL MSCL"/>
    <property type="match status" value="1"/>
</dbReference>
<accession>A0A518EM78</accession>
<evidence type="ECO:0000256" key="5">
    <source>
        <dbReference type="ARBA" id="ARBA00022692"/>
    </source>
</evidence>
<keyword evidence="7 10" id="KW-0406">Ion transport</keyword>
<dbReference type="NCBIfam" id="TIGR00220">
    <property type="entry name" value="mscL"/>
    <property type="match status" value="1"/>
</dbReference>
<keyword evidence="8 10" id="KW-0472">Membrane</keyword>
<gene>
    <name evidence="10 11" type="primary">mscL</name>
    <name evidence="11" type="ORF">Poly30_06830</name>
</gene>
<evidence type="ECO:0000256" key="7">
    <source>
        <dbReference type="ARBA" id="ARBA00023065"/>
    </source>
</evidence>
<dbReference type="InterPro" id="IPR001185">
    <property type="entry name" value="MS_channel"/>
</dbReference>
<dbReference type="PANTHER" id="PTHR30266:SF2">
    <property type="entry name" value="LARGE-CONDUCTANCE MECHANOSENSITIVE CHANNEL"/>
    <property type="match status" value="1"/>
</dbReference>
<keyword evidence="4 10" id="KW-1003">Cell membrane</keyword>
<dbReference type="InterPro" id="IPR019823">
    <property type="entry name" value="Mechanosensitive_channel_CS"/>
</dbReference>
<dbReference type="Gene3D" id="1.10.1200.120">
    <property type="entry name" value="Large-conductance mechanosensitive channel, MscL, domain 1"/>
    <property type="match status" value="1"/>
</dbReference>
<evidence type="ECO:0000256" key="10">
    <source>
        <dbReference type="HAMAP-Rule" id="MF_00115"/>
    </source>
</evidence>
<comment type="caution">
    <text evidence="10">Lacks conserved residue(s) required for the propagation of feature annotation.</text>
</comment>
<sequence>MGIFQEFKEFAMRGNVVDLAVGLIIGAEFGKIVNSAVNDLIMPPIGKALGGVNFTDLRVSIGESGAAKALAAAKEKAAAATGDAAESAAAAVASAEKMVEQYGTELFINYGSFIQNVLNFTVIAFAVFMVVKVMNSMKKKEEAAPSAPPREEVLLTEIRDLLAKKA</sequence>
<dbReference type="InterPro" id="IPR036019">
    <property type="entry name" value="MscL_channel"/>
</dbReference>
<reference evidence="11 12" key="1">
    <citation type="submission" date="2019-02" db="EMBL/GenBank/DDBJ databases">
        <title>Deep-cultivation of Planctomycetes and their phenomic and genomic characterization uncovers novel biology.</title>
        <authorList>
            <person name="Wiegand S."/>
            <person name="Jogler M."/>
            <person name="Boedeker C."/>
            <person name="Pinto D."/>
            <person name="Vollmers J."/>
            <person name="Rivas-Marin E."/>
            <person name="Kohn T."/>
            <person name="Peeters S.H."/>
            <person name="Heuer A."/>
            <person name="Rast P."/>
            <person name="Oberbeckmann S."/>
            <person name="Bunk B."/>
            <person name="Jeske O."/>
            <person name="Meyerdierks A."/>
            <person name="Storesund J.E."/>
            <person name="Kallscheuer N."/>
            <person name="Luecker S."/>
            <person name="Lage O.M."/>
            <person name="Pohl T."/>
            <person name="Merkel B.J."/>
            <person name="Hornburger P."/>
            <person name="Mueller R.-W."/>
            <person name="Bruemmer F."/>
            <person name="Labrenz M."/>
            <person name="Spormann A.M."/>
            <person name="Op den Camp H."/>
            <person name="Overmann J."/>
            <person name="Amann R."/>
            <person name="Jetten M.S.M."/>
            <person name="Mascher T."/>
            <person name="Medema M.H."/>
            <person name="Devos D.P."/>
            <person name="Kaster A.-K."/>
            <person name="Ovreas L."/>
            <person name="Rohde M."/>
            <person name="Galperin M.Y."/>
            <person name="Jogler C."/>
        </authorList>
    </citation>
    <scope>NUCLEOTIDE SEQUENCE [LARGE SCALE GENOMIC DNA]</scope>
    <source>
        <strain evidence="11 12">Poly30</strain>
    </source>
</reference>
<comment type="subunit">
    <text evidence="10">Homopentamer.</text>
</comment>
<dbReference type="PROSITE" id="PS01327">
    <property type="entry name" value="MSCL"/>
    <property type="match status" value="1"/>
</dbReference>
<evidence type="ECO:0000256" key="9">
    <source>
        <dbReference type="ARBA" id="ARBA00023303"/>
    </source>
</evidence>
<keyword evidence="12" id="KW-1185">Reference proteome</keyword>
<organism evidence="11 12">
    <name type="scientific">Saltatorellus ferox</name>
    <dbReference type="NCBI Taxonomy" id="2528018"/>
    <lineage>
        <taxon>Bacteria</taxon>
        <taxon>Pseudomonadati</taxon>
        <taxon>Planctomycetota</taxon>
        <taxon>Planctomycetia</taxon>
        <taxon>Planctomycetia incertae sedis</taxon>
        <taxon>Saltatorellus</taxon>
    </lineage>
</organism>
<dbReference type="RefSeq" id="WP_419190901.1">
    <property type="nucleotide sequence ID" value="NZ_CP036434.1"/>
</dbReference>
<evidence type="ECO:0000313" key="11">
    <source>
        <dbReference type="EMBL" id="QDV05187.1"/>
    </source>
</evidence>
<evidence type="ECO:0000256" key="4">
    <source>
        <dbReference type="ARBA" id="ARBA00022475"/>
    </source>
</evidence>
<dbReference type="EMBL" id="CP036434">
    <property type="protein sequence ID" value="QDV05187.1"/>
    <property type="molecule type" value="Genomic_DNA"/>
</dbReference>
<dbReference type="InterPro" id="IPR037673">
    <property type="entry name" value="MSC/AndL"/>
</dbReference>
<dbReference type="GO" id="GO:0008381">
    <property type="term" value="F:mechanosensitive monoatomic ion channel activity"/>
    <property type="evidence" value="ECO:0007669"/>
    <property type="project" value="UniProtKB-UniRule"/>
</dbReference>